<proteinExistence type="predicted"/>
<protein>
    <submittedName>
        <fullName evidence="2">Uncharacterized protein</fullName>
    </submittedName>
</protein>
<feature type="transmembrane region" description="Helical" evidence="1">
    <location>
        <begin position="228"/>
        <end position="248"/>
    </location>
</feature>
<keyword evidence="1" id="KW-1133">Transmembrane helix</keyword>
<dbReference type="Proteomes" id="UP000627292">
    <property type="component" value="Unassembled WGS sequence"/>
</dbReference>
<comment type="caution">
    <text evidence="2">The sequence shown here is derived from an EMBL/GenBank/DDBJ whole genome shotgun (WGS) entry which is preliminary data.</text>
</comment>
<evidence type="ECO:0000256" key="1">
    <source>
        <dbReference type="SAM" id="Phobius"/>
    </source>
</evidence>
<reference evidence="2" key="1">
    <citation type="journal article" date="2014" name="Int. J. Syst. Evol. Microbiol.">
        <title>Complete genome sequence of Corynebacterium casei LMG S-19264T (=DSM 44701T), isolated from a smear-ripened cheese.</title>
        <authorList>
            <consortium name="US DOE Joint Genome Institute (JGI-PGF)"/>
            <person name="Walter F."/>
            <person name="Albersmeier A."/>
            <person name="Kalinowski J."/>
            <person name="Ruckert C."/>
        </authorList>
    </citation>
    <scope>NUCLEOTIDE SEQUENCE</scope>
    <source>
        <strain evidence="2">CGMCC 1.15290</strain>
    </source>
</reference>
<dbReference type="EMBL" id="BMIB01000003">
    <property type="protein sequence ID" value="GGH70960.1"/>
    <property type="molecule type" value="Genomic_DNA"/>
</dbReference>
<feature type="transmembrane region" description="Helical" evidence="1">
    <location>
        <begin position="162"/>
        <end position="183"/>
    </location>
</feature>
<feature type="transmembrane region" description="Helical" evidence="1">
    <location>
        <begin position="189"/>
        <end position="207"/>
    </location>
</feature>
<gene>
    <name evidence="2" type="ORF">GCM10011379_29790</name>
</gene>
<keyword evidence="1" id="KW-0812">Transmembrane</keyword>
<dbReference type="AlphaFoldDB" id="A0A917IYD5"/>
<dbReference type="SUPFAM" id="SSF52954">
    <property type="entry name" value="Class II aaRS ABD-related"/>
    <property type="match status" value="1"/>
</dbReference>
<accession>A0A917IYD5</accession>
<organism evidence="2 3">
    <name type="scientific">Filimonas zeae</name>
    <dbReference type="NCBI Taxonomy" id="1737353"/>
    <lineage>
        <taxon>Bacteria</taxon>
        <taxon>Pseudomonadati</taxon>
        <taxon>Bacteroidota</taxon>
        <taxon>Chitinophagia</taxon>
        <taxon>Chitinophagales</taxon>
        <taxon>Chitinophagaceae</taxon>
        <taxon>Filimonas</taxon>
    </lineage>
</organism>
<evidence type="ECO:0000313" key="3">
    <source>
        <dbReference type="Proteomes" id="UP000627292"/>
    </source>
</evidence>
<reference evidence="2" key="2">
    <citation type="submission" date="2020-09" db="EMBL/GenBank/DDBJ databases">
        <authorList>
            <person name="Sun Q."/>
            <person name="Zhou Y."/>
        </authorList>
    </citation>
    <scope>NUCLEOTIDE SEQUENCE</scope>
    <source>
        <strain evidence="2">CGMCC 1.15290</strain>
    </source>
</reference>
<evidence type="ECO:0000313" key="2">
    <source>
        <dbReference type="EMBL" id="GGH70960.1"/>
    </source>
</evidence>
<sequence>MNIFDVNCNRTLIALNMSNDFILFQQFTDIEAAEDFAAELRNNNIEYHLVDHDNDINVKVYNYNTIQIPIGVNIRQQDFAKADEVLTRYYEAQINNIDRSYYLFFATDQELKVILNNPFDWGRLDYLLAAHILKERGIAVTHEAMQQAKEEKLKELTQKEPASEWVIAAGYTLAVLVPFIAIYFNKPGLGFILPVAPLMAGLSIYYNRKILPNGERFYVHPEKDRKHAKNIILLNLIITVLYLVYCFYQ</sequence>
<keyword evidence="3" id="KW-1185">Reference proteome</keyword>
<name>A0A917IYD5_9BACT</name>
<keyword evidence="1" id="KW-0472">Membrane</keyword>